<dbReference type="PANTHER" id="PTHR20953">
    <property type="entry name" value="KINASE-RELATED"/>
    <property type="match status" value="1"/>
</dbReference>
<dbReference type="NCBIfam" id="TIGR02858">
    <property type="entry name" value="spore_III_AA"/>
    <property type="match status" value="1"/>
</dbReference>
<keyword evidence="2" id="KW-0067">ATP-binding</keyword>
<name>A0ABW8T6K7_9CLOT</name>
<gene>
    <name evidence="4" type="primary">spoIIIAA</name>
    <name evidence="4" type="ORF">ACJDUG_06955</name>
</gene>
<dbReference type="Proteomes" id="UP001623591">
    <property type="component" value="Unassembled WGS sequence"/>
</dbReference>
<keyword evidence="5" id="KW-1185">Reference proteome</keyword>
<evidence type="ECO:0000256" key="1">
    <source>
        <dbReference type="ARBA" id="ARBA00022741"/>
    </source>
</evidence>
<dbReference type="Pfam" id="PF19568">
    <property type="entry name" value="Spore_III_AA"/>
    <property type="match status" value="1"/>
</dbReference>
<keyword evidence="1" id="KW-0547">Nucleotide-binding</keyword>
<evidence type="ECO:0000259" key="3">
    <source>
        <dbReference type="SMART" id="SM00382"/>
    </source>
</evidence>
<accession>A0ABW8T6K7</accession>
<dbReference type="SMART" id="SM00382">
    <property type="entry name" value="AAA"/>
    <property type="match status" value="1"/>
</dbReference>
<dbReference type="SUPFAM" id="SSF52540">
    <property type="entry name" value="P-loop containing nucleoside triphosphate hydrolases"/>
    <property type="match status" value="1"/>
</dbReference>
<dbReference type="EMBL" id="JBJHZZ010000003">
    <property type="protein sequence ID" value="MFL0246704.1"/>
    <property type="molecule type" value="Genomic_DNA"/>
</dbReference>
<dbReference type="InterPro" id="IPR027417">
    <property type="entry name" value="P-loop_NTPase"/>
</dbReference>
<sequence length="306" mass="34304">MNNTKEVLEVLPEGIAKLIKGFKYEDGLQEIRMKANKPLILQISSDEIITDYIVLIQDIKEVLKHISNYSIYAFDEEIKQGYLTIKGGHRVGLCGSCIIENNKVKTIKSLGSLNIRVCHEILGCSSKVMPFIVNKNQVSNTVIISPPRCGKTTMLRDIARNLSDGMVRHGLKGKKVCVIDERSEISSSYNGIPQMNLGLRTDVLDNCPKADGIMMAIRSMAPEVIVCDEIGTNKDMESILMAINSGVKIITTIHGYGIEDLYNRMVFNEIMDNHIFNKAVILSAENGVGTIEYIYDFEKQGKQWRR</sequence>
<dbReference type="RefSeq" id="WP_406769177.1">
    <property type="nucleotide sequence ID" value="NZ_JBJHZZ010000003.1"/>
</dbReference>
<dbReference type="InterPro" id="IPR045735">
    <property type="entry name" value="Spore_III_AA_AAA+_ATPase"/>
</dbReference>
<dbReference type="PANTHER" id="PTHR20953:SF3">
    <property type="entry name" value="P-LOOP CONTAINING NUCLEOSIDE TRIPHOSPHATE HYDROLASES SUPERFAMILY PROTEIN"/>
    <property type="match status" value="1"/>
</dbReference>
<proteinExistence type="predicted"/>
<reference evidence="4 5" key="1">
    <citation type="submission" date="2024-11" db="EMBL/GenBank/DDBJ databases">
        <authorList>
            <person name="Heng Y.C."/>
            <person name="Lim A.C.H."/>
            <person name="Lee J.K.Y."/>
            <person name="Kittelmann S."/>
        </authorList>
    </citation>
    <scope>NUCLEOTIDE SEQUENCE [LARGE SCALE GENOMIC DNA]</scope>
    <source>
        <strain evidence="4 5">WILCCON 0185</strain>
    </source>
</reference>
<feature type="domain" description="AAA+ ATPase" evidence="3">
    <location>
        <begin position="137"/>
        <end position="282"/>
    </location>
</feature>
<dbReference type="InterPro" id="IPR014217">
    <property type="entry name" value="Spore_III_AA"/>
</dbReference>
<dbReference type="InterPro" id="IPR003593">
    <property type="entry name" value="AAA+_ATPase"/>
</dbReference>
<dbReference type="Gene3D" id="3.40.50.300">
    <property type="entry name" value="P-loop containing nucleotide triphosphate hydrolases"/>
    <property type="match status" value="1"/>
</dbReference>
<comment type="caution">
    <text evidence="4">The sequence shown here is derived from an EMBL/GenBank/DDBJ whole genome shotgun (WGS) entry which is preliminary data.</text>
</comment>
<evidence type="ECO:0000313" key="5">
    <source>
        <dbReference type="Proteomes" id="UP001623591"/>
    </source>
</evidence>
<evidence type="ECO:0000313" key="4">
    <source>
        <dbReference type="EMBL" id="MFL0246704.1"/>
    </source>
</evidence>
<protein>
    <submittedName>
        <fullName evidence="4">Stage III sporulation protein AA</fullName>
    </submittedName>
</protein>
<organism evidence="4 5">
    <name type="scientific">Candidatus Clostridium stratigraminis</name>
    <dbReference type="NCBI Taxonomy" id="3381661"/>
    <lineage>
        <taxon>Bacteria</taxon>
        <taxon>Bacillati</taxon>
        <taxon>Bacillota</taxon>
        <taxon>Clostridia</taxon>
        <taxon>Eubacteriales</taxon>
        <taxon>Clostridiaceae</taxon>
        <taxon>Clostridium</taxon>
    </lineage>
</organism>
<evidence type="ECO:0000256" key="2">
    <source>
        <dbReference type="ARBA" id="ARBA00022840"/>
    </source>
</evidence>